<dbReference type="Pfam" id="PF00691">
    <property type="entry name" value="OmpA"/>
    <property type="match status" value="1"/>
</dbReference>
<reference evidence="6 7" key="1">
    <citation type="submission" date="2016-10" db="EMBL/GenBank/DDBJ databases">
        <authorList>
            <person name="de Groot N.N."/>
        </authorList>
    </citation>
    <scope>NUCLEOTIDE SEQUENCE [LARGE SCALE GENOMIC DNA]</scope>
    <source>
        <strain evidence="6 7">DSM 8423</strain>
    </source>
</reference>
<dbReference type="PANTHER" id="PTHR30329">
    <property type="entry name" value="STATOR ELEMENT OF FLAGELLAR MOTOR COMPLEX"/>
    <property type="match status" value="1"/>
</dbReference>
<feature type="domain" description="OmpA-like" evidence="5">
    <location>
        <begin position="107"/>
        <end position="225"/>
    </location>
</feature>
<dbReference type="Proteomes" id="UP000198744">
    <property type="component" value="Unassembled WGS sequence"/>
</dbReference>
<name>A0A1H7ZD47_9BACT</name>
<evidence type="ECO:0000256" key="4">
    <source>
        <dbReference type="PROSITE-ProRule" id="PRU00473"/>
    </source>
</evidence>
<organism evidence="6 7">
    <name type="scientific">Syntrophus gentianae</name>
    <dbReference type="NCBI Taxonomy" id="43775"/>
    <lineage>
        <taxon>Bacteria</taxon>
        <taxon>Pseudomonadati</taxon>
        <taxon>Thermodesulfobacteriota</taxon>
        <taxon>Syntrophia</taxon>
        <taxon>Syntrophales</taxon>
        <taxon>Syntrophaceae</taxon>
        <taxon>Syntrophus</taxon>
    </lineage>
</organism>
<keyword evidence="7" id="KW-1185">Reference proteome</keyword>
<evidence type="ECO:0000256" key="3">
    <source>
        <dbReference type="ARBA" id="ARBA00023237"/>
    </source>
</evidence>
<keyword evidence="2 4" id="KW-0472">Membrane</keyword>
<dbReference type="AlphaFoldDB" id="A0A1H7ZD47"/>
<dbReference type="InterPro" id="IPR050330">
    <property type="entry name" value="Bact_OuterMem_StrucFunc"/>
</dbReference>
<dbReference type="SUPFAM" id="SSF103088">
    <property type="entry name" value="OmpA-like"/>
    <property type="match status" value="1"/>
</dbReference>
<evidence type="ECO:0000256" key="2">
    <source>
        <dbReference type="ARBA" id="ARBA00023136"/>
    </source>
</evidence>
<dbReference type="RefSeq" id="WP_093884186.1">
    <property type="nucleotide sequence ID" value="NZ_FOBS01000022.1"/>
</dbReference>
<accession>A0A1H7ZD47</accession>
<protein>
    <submittedName>
        <fullName evidence="6">Outer membrane protein OmpA</fullName>
    </submittedName>
</protein>
<evidence type="ECO:0000259" key="5">
    <source>
        <dbReference type="PROSITE" id="PS51123"/>
    </source>
</evidence>
<comment type="subcellular location">
    <subcellularLocation>
        <location evidence="1">Cell outer membrane</location>
    </subcellularLocation>
</comment>
<evidence type="ECO:0000256" key="1">
    <source>
        <dbReference type="ARBA" id="ARBA00004442"/>
    </source>
</evidence>
<gene>
    <name evidence="6" type="ORF">SAMN04489760_12249</name>
</gene>
<dbReference type="STRING" id="43775.SAMN04489760_12249"/>
<dbReference type="InterPro" id="IPR036737">
    <property type="entry name" value="OmpA-like_sf"/>
</dbReference>
<dbReference type="Gene3D" id="3.30.1330.60">
    <property type="entry name" value="OmpA-like domain"/>
    <property type="match status" value="1"/>
</dbReference>
<proteinExistence type="predicted"/>
<dbReference type="OrthoDB" id="9805566at2"/>
<sequence length="225" mass="24900">MSKLIRTKDSPFYIAPVRTAQKKIWGHLVVFLVLLILSGCATAKDTVVLLQDADGKVGLITITTKAGAKTLNAPNTMVEVTESGTHASDPEKMDRSQIDSIFNDSMNALPLEPVTFILYFLHDTTELTARSKSLIPEVLSLINDRQNKGMFYEIGIIGHTDTTGDDELNMRLSCARAEIVRNILLSSGIRLGQMEVGYHGAWDPAVLTGNHVREPRNRRVEIIVR</sequence>
<dbReference type="EMBL" id="FOBS01000022">
    <property type="protein sequence ID" value="SEM56482.1"/>
    <property type="molecule type" value="Genomic_DNA"/>
</dbReference>
<dbReference type="InterPro" id="IPR006665">
    <property type="entry name" value="OmpA-like"/>
</dbReference>
<dbReference type="PROSITE" id="PS51123">
    <property type="entry name" value="OMPA_2"/>
    <property type="match status" value="1"/>
</dbReference>
<evidence type="ECO:0000313" key="6">
    <source>
        <dbReference type="EMBL" id="SEM56482.1"/>
    </source>
</evidence>
<dbReference type="CDD" id="cd07185">
    <property type="entry name" value="OmpA_C-like"/>
    <property type="match status" value="1"/>
</dbReference>
<dbReference type="GO" id="GO:0009279">
    <property type="term" value="C:cell outer membrane"/>
    <property type="evidence" value="ECO:0007669"/>
    <property type="project" value="UniProtKB-SubCell"/>
</dbReference>
<dbReference type="PANTHER" id="PTHR30329:SF21">
    <property type="entry name" value="LIPOPROTEIN YIAD-RELATED"/>
    <property type="match status" value="1"/>
</dbReference>
<keyword evidence="3" id="KW-0998">Cell outer membrane</keyword>
<evidence type="ECO:0000313" key="7">
    <source>
        <dbReference type="Proteomes" id="UP000198744"/>
    </source>
</evidence>
<dbReference type="InterPro" id="IPR006664">
    <property type="entry name" value="OMP_bac"/>
</dbReference>
<dbReference type="PRINTS" id="PR01021">
    <property type="entry name" value="OMPADOMAIN"/>
</dbReference>